<dbReference type="AlphaFoldDB" id="L7F3L2"/>
<dbReference type="STRING" id="85558.T45_07768"/>
<dbReference type="Gene3D" id="3.30.470.20">
    <property type="entry name" value="ATP-grasp fold, B domain"/>
    <property type="match status" value="1"/>
</dbReference>
<dbReference type="GeneID" id="97407321"/>
<name>L7F3L2_STRT8</name>
<protein>
    <submittedName>
        <fullName evidence="6">Glutathione synthetase</fullName>
    </submittedName>
</protein>
<evidence type="ECO:0000256" key="3">
    <source>
        <dbReference type="ARBA" id="ARBA00022840"/>
    </source>
</evidence>
<reference evidence="6 7" key="1">
    <citation type="journal article" date="2011" name="Plasmid">
        <title>Streptomyces turgidiscabies Car8 contains a modular pathogenicity island that shares virulence genes with other actinobacterial plant pathogens.</title>
        <authorList>
            <person name="Huguet-Tapia J.C."/>
            <person name="Badger J.H."/>
            <person name="Loria R."/>
            <person name="Pettis G.S."/>
        </authorList>
    </citation>
    <scope>NUCLEOTIDE SEQUENCE [LARGE SCALE GENOMIC DNA]</scope>
    <source>
        <strain evidence="6 7">Car8</strain>
    </source>
</reference>
<sequence length="436" mass="46494">MALPLISPDRPPARSPLSPVFPGGAAVVAPYGSGKHYQSAFADRGWDCVAVTPTDDALPPLYRGTLDPTGYRRVVVHDGNLDATARALRALRVSAVVAGTEIGVPLAEQLAYHLGLPGNDPQTSNRRRDKGAMAAALTSAGIDAPRSLSTDRLRDALSWAHTLDTPDLVLKPADSAGSDGVIFCSSPDEIRAAWIQLHRVPNAMGGNNDHLVIQERLQGSQYVVNSVSAPNADGTPRHTITEFWADHRTGTTHVYDRLDLLNRAKLIPRTLAHYTVQVLDALGIAAGPAHTELIYVPRRGPVLIESGARPEGSYDPAAMREAVGSDHIRDAVHAVITGAPKSLAADRPRFSVSKVSLIAPHDGALDEDLLRTLLTLPTVQGYVGTLVPGIPVHRTVDLLTSPGRLTLAAENPRAIDQDYNTIRAVEAAGLYDGRTP</sequence>
<dbReference type="GO" id="GO:0046872">
    <property type="term" value="F:metal ion binding"/>
    <property type="evidence" value="ECO:0007669"/>
    <property type="project" value="InterPro"/>
</dbReference>
<evidence type="ECO:0000256" key="1">
    <source>
        <dbReference type="ARBA" id="ARBA00022598"/>
    </source>
</evidence>
<evidence type="ECO:0000256" key="4">
    <source>
        <dbReference type="PROSITE-ProRule" id="PRU00409"/>
    </source>
</evidence>
<dbReference type="GO" id="GO:0005524">
    <property type="term" value="F:ATP binding"/>
    <property type="evidence" value="ECO:0007669"/>
    <property type="project" value="UniProtKB-UniRule"/>
</dbReference>
<dbReference type="InterPro" id="IPR013815">
    <property type="entry name" value="ATP_grasp_subdomain_1"/>
</dbReference>
<dbReference type="GO" id="GO:0016874">
    <property type="term" value="F:ligase activity"/>
    <property type="evidence" value="ECO:0007669"/>
    <property type="project" value="UniProtKB-KW"/>
</dbReference>
<feature type="domain" description="ATP-grasp" evidence="5">
    <location>
        <begin position="134"/>
        <end position="336"/>
    </location>
</feature>
<evidence type="ECO:0000256" key="2">
    <source>
        <dbReference type="ARBA" id="ARBA00022741"/>
    </source>
</evidence>
<gene>
    <name evidence="6" type="ORF">STRTUCAR8_01644</name>
</gene>
<evidence type="ECO:0000313" key="6">
    <source>
        <dbReference type="EMBL" id="ELP66173.1"/>
    </source>
</evidence>
<dbReference type="PROSITE" id="PS50975">
    <property type="entry name" value="ATP_GRASP"/>
    <property type="match status" value="1"/>
</dbReference>
<dbReference type="RefSeq" id="WP_006379108.1">
    <property type="nucleotide sequence ID" value="NZ_AEJB01000361.1"/>
</dbReference>
<dbReference type="EMBL" id="AEJB01000361">
    <property type="protein sequence ID" value="ELP66173.1"/>
    <property type="molecule type" value="Genomic_DNA"/>
</dbReference>
<keyword evidence="1" id="KW-0436">Ligase</keyword>
<dbReference type="PATRIC" id="fig|698760.3.peg.5181"/>
<keyword evidence="7" id="KW-1185">Reference proteome</keyword>
<dbReference type="Proteomes" id="UP000010931">
    <property type="component" value="Unassembled WGS sequence"/>
</dbReference>
<dbReference type="Gene3D" id="3.30.1490.20">
    <property type="entry name" value="ATP-grasp fold, A domain"/>
    <property type="match status" value="1"/>
</dbReference>
<keyword evidence="2 4" id="KW-0547">Nucleotide-binding</keyword>
<evidence type="ECO:0000313" key="7">
    <source>
        <dbReference type="Proteomes" id="UP000010931"/>
    </source>
</evidence>
<proteinExistence type="predicted"/>
<organism evidence="6 7">
    <name type="scientific">Streptomyces turgidiscabies (strain Car8)</name>
    <dbReference type="NCBI Taxonomy" id="698760"/>
    <lineage>
        <taxon>Bacteria</taxon>
        <taxon>Bacillati</taxon>
        <taxon>Actinomycetota</taxon>
        <taxon>Actinomycetes</taxon>
        <taxon>Kitasatosporales</taxon>
        <taxon>Streptomycetaceae</taxon>
        <taxon>Streptomyces</taxon>
    </lineage>
</organism>
<accession>L7F3L2</accession>
<evidence type="ECO:0000259" key="5">
    <source>
        <dbReference type="PROSITE" id="PS50975"/>
    </source>
</evidence>
<dbReference type="PANTHER" id="PTHR43585:SF2">
    <property type="entry name" value="ATP-GRASP ENZYME FSQD"/>
    <property type="match status" value="1"/>
</dbReference>
<dbReference type="SUPFAM" id="SSF56059">
    <property type="entry name" value="Glutathione synthetase ATP-binding domain-like"/>
    <property type="match status" value="1"/>
</dbReference>
<dbReference type="InterPro" id="IPR011761">
    <property type="entry name" value="ATP-grasp"/>
</dbReference>
<dbReference type="PANTHER" id="PTHR43585">
    <property type="entry name" value="FUMIPYRROLE BIOSYNTHESIS PROTEIN C"/>
    <property type="match status" value="1"/>
</dbReference>
<dbReference type="InterPro" id="IPR052032">
    <property type="entry name" value="ATP-dep_AA_Ligase"/>
</dbReference>
<dbReference type="Gene3D" id="3.40.50.20">
    <property type="match status" value="1"/>
</dbReference>
<keyword evidence="3 4" id="KW-0067">ATP-binding</keyword>
<comment type="caution">
    <text evidence="6">The sequence shown here is derived from an EMBL/GenBank/DDBJ whole genome shotgun (WGS) entry which is preliminary data.</text>
</comment>